<dbReference type="WBParaSite" id="OFLC_0000035701-mRNA-1">
    <property type="protein sequence ID" value="OFLC_0000035701-mRNA-1"/>
    <property type="gene ID" value="OFLC_0000035701"/>
</dbReference>
<dbReference type="AlphaFoldDB" id="A0A183GYP8"/>
<protein>
    <submittedName>
        <fullName evidence="4">GIDA_C domain-containing protein</fullName>
    </submittedName>
</protein>
<dbReference type="Proteomes" id="UP000267606">
    <property type="component" value="Unassembled WGS sequence"/>
</dbReference>
<reference evidence="2 3" key="2">
    <citation type="submission" date="2018-11" db="EMBL/GenBank/DDBJ databases">
        <authorList>
            <consortium name="Pathogen Informatics"/>
        </authorList>
    </citation>
    <scope>NUCLEOTIDE SEQUENCE [LARGE SCALE GENOMIC DNA]</scope>
</reference>
<evidence type="ECO:0000313" key="4">
    <source>
        <dbReference type="WBParaSite" id="OFLC_0000035701-mRNA-1"/>
    </source>
</evidence>
<evidence type="ECO:0000259" key="1">
    <source>
        <dbReference type="Pfam" id="PF13932"/>
    </source>
</evidence>
<name>A0A183GYP8_9BILA</name>
<proteinExistence type="predicted"/>
<evidence type="ECO:0000313" key="3">
    <source>
        <dbReference type="Proteomes" id="UP000267606"/>
    </source>
</evidence>
<keyword evidence="3" id="KW-1185">Reference proteome</keyword>
<dbReference type="Pfam" id="PF13932">
    <property type="entry name" value="SAM_GIDA_C"/>
    <property type="match status" value="1"/>
</dbReference>
<dbReference type="InterPro" id="IPR026904">
    <property type="entry name" value="MnmG_C"/>
</dbReference>
<gene>
    <name evidence="2" type="ORF">OFLC_LOCUS358</name>
</gene>
<dbReference type="EMBL" id="UZAJ01000112">
    <property type="protein sequence ID" value="VDO25515.1"/>
    <property type="molecule type" value="Genomic_DNA"/>
</dbReference>
<feature type="domain" description="tRNA uridine 5-carboxymethylaminomethyl modification enzyme MnmG C-terminal" evidence="1">
    <location>
        <begin position="2"/>
        <end position="38"/>
    </location>
</feature>
<accession>A0A183GYP8</accession>
<reference evidence="4" key="1">
    <citation type="submission" date="2016-06" db="UniProtKB">
        <authorList>
            <consortium name="WormBaseParasite"/>
        </authorList>
    </citation>
    <scope>IDENTIFICATION</scope>
</reference>
<dbReference type="InterPro" id="IPR044920">
    <property type="entry name" value="MnmG_C_subdom_sf"/>
</dbReference>
<sequence>MKSVSAECKEKLEFWRPQNLAAASRVPGATTEALMELLNFLKAPKCFEMESRS</sequence>
<dbReference type="Gene3D" id="1.10.150.570">
    <property type="entry name" value="GidA associated domain, C-terminal subdomain"/>
    <property type="match status" value="1"/>
</dbReference>
<organism evidence="4">
    <name type="scientific">Onchocerca flexuosa</name>
    <dbReference type="NCBI Taxonomy" id="387005"/>
    <lineage>
        <taxon>Eukaryota</taxon>
        <taxon>Metazoa</taxon>
        <taxon>Ecdysozoa</taxon>
        <taxon>Nematoda</taxon>
        <taxon>Chromadorea</taxon>
        <taxon>Rhabditida</taxon>
        <taxon>Spirurina</taxon>
        <taxon>Spiruromorpha</taxon>
        <taxon>Filarioidea</taxon>
        <taxon>Onchocercidae</taxon>
        <taxon>Onchocerca</taxon>
    </lineage>
</organism>
<evidence type="ECO:0000313" key="2">
    <source>
        <dbReference type="EMBL" id="VDO25515.1"/>
    </source>
</evidence>